<reference evidence="10" key="1">
    <citation type="submission" date="2019-12" db="EMBL/GenBank/DDBJ databases">
        <authorList>
            <person name="zhang j."/>
            <person name="sun C.M."/>
        </authorList>
    </citation>
    <scope>NUCLEOTIDE SEQUENCE</scope>
    <source>
        <strain evidence="10">NS-1</strain>
    </source>
</reference>
<keyword evidence="2 7" id="KW-0132">Cell division</keyword>
<evidence type="ECO:0000256" key="2">
    <source>
        <dbReference type="ARBA" id="ARBA00022618"/>
    </source>
</evidence>
<name>A0A8A7K7U4_9FIRM</name>
<comment type="subunit">
    <text evidence="6 7">Interacts with MinD and FtsZ.</text>
</comment>
<comment type="function">
    <text evidence="5 7">Cell division inhibitor that blocks the formation of polar Z ring septums. Rapidly oscillates between the poles of the cell to destabilize FtsZ filaments that have formed before they mature into polar Z rings. Prevents FtsZ polymerization.</text>
</comment>
<dbReference type="GO" id="GO:0000917">
    <property type="term" value="P:division septum assembly"/>
    <property type="evidence" value="ECO:0007669"/>
    <property type="project" value="UniProtKB-KW"/>
</dbReference>
<sequence length="201" mass="22651">MREAVSFRVSSKGVIINFNSQKSFEEIKEALLNRIEEAGDFFAGIDLYINQNDCIFSLEEMKELINILEKYKRVDNIYFLNEKSRVKPRTMDTILINRTIRSGQRIKYPANIVVIGDINPGAEVIAGGDILVIGKLRGVVHAGAAGSMESQVIALKLQPTQLRIGTIFSRSPDDKRFLQPVNPERAYIKDGIIIVEELQLK</sequence>
<evidence type="ECO:0000313" key="11">
    <source>
        <dbReference type="Proteomes" id="UP000665020"/>
    </source>
</evidence>
<dbReference type="AlphaFoldDB" id="A0A8A7K7U4"/>
<dbReference type="EMBL" id="CP046640">
    <property type="protein sequence ID" value="QTL97260.1"/>
    <property type="molecule type" value="Genomic_DNA"/>
</dbReference>
<comment type="similarity">
    <text evidence="1 7">Belongs to the MinC family.</text>
</comment>
<evidence type="ECO:0000256" key="7">
    <source>
        <dbReference type="HAMAP-Rule" id="MF_00267"/>
    </source>
</evidence>
<dbReference type="InterPro" id="IPR005526">
    <property type="entry name" value="Septum_form_inhib_MinC_C"/>
</dbReference>
<dbReference type="Proteomes" id="UP000665020">
    <property type="component" value="Chromosome"/>
</dbReference>
<dbReference type="InterPro" id="IPR016098">
    <property type="entry name" value="CAP/MinC_C"/>
</dbReference>
<evidence type="ECO:0000259" key="8">
    <source>
        <dbReference type="Pfam" id="PF03775"/>
    </source>
</evidence>
<dbReference type="Pfam" id="PF05209">
    <property type="entry name" value="MinC_N"/>
    <property type="match status" value="1"/>
</dbReference>
<evidence type="ECO:0000256" key="3">
    <source>
        <dbReference type="ARBA" id="ARBA00023210"/>
    </source>
</evidence>
<dbReference type="SUPFAM" id="SSF63848">
    <property type="entry name" value="Cell-division inhibitor MinC, C-terminal domain"/>
    <property type="match status" value="1"/>
</dbReference>
<dbReference type="InterPro" id="IPR007874">
    <property type="entry name" value="MinC_N"/>
</dbReference>
<gene>
    <name evidence="7 10" type="primary">minC</name>
    <name evidence="10" type="ORF">GM661_04325</name>
</gene>
<dbReference type="InterPro" id="IPR036145">
    <property type="entry name" value="MinC_C_sf"/>
</dbReference>
<evidence type="ECO:0000256" key="5">
    <source>
        <dbReference type="ARBA" id="ARBA00025606"/>
    </source>
</evidence>
<keyword evidence="4 7" id="KW-0131">Cell cycle</keyword>
<organism evidence="10 11">
    <name type="scientific">Iocasia fonsfrigidae</name>
    <dbReference type="NCBI Taxonomy" id="2682810"/>
    <lineage>
        <taxon>Bacteria</taxon>
        <taxon>Bacillati</taxon>
        <taxon>Bacillota</taxon>
        <taxon>Clostridia</taxon>
        <taxon>Halanaerobiales</taxon>
        <taxon>Halanaerobiaceae</taxon>
        <taxon>Iocasia</taxon>
    </lineage>
</organism>
<feature type="domain" description="Septum formation inhibitor MinC N-terminal" evidence="9">
    <location>
        <begin position="7"/>
        <end position="71"/>
    </location>
</feature>
<dbReference type="HAMAP" id="MF_00267">
    <property type="entry name" value="MinC"/>
    <property type="match status" value="1"/>
</dbReference>
<dbReference type="Pfam" id="PF03775">
    <property type="entry name" value="MinC_C"/>
    <property type="match status" value="1"/>
</dbReference>
<dbReference type="GO" id="GO:1901891">
    <property type="term" value="P:regulation of cell septum assembly"/>
    <property type="evidence" value="ECO:0007669"/>
    <property type="project" value="InterPro"/>
</dbReference>
<evidence type="ECO:0000256" key="6">
    <source>
        <dbReference type="ARBA" id="ARBA00046874"/>
    </source>
</evidence>
<evidence type="ECO:0000256" key="4">
    <source>
        <dbReference type="ARBA" id="ARBA00023306"/>
    </source>
</evidence>
<keyword evidence="3 7" id="KW-0717">Septation</keyword>
<dbReference type="PANTHER" id="PTHR34108:SF1">
    <property type="entry name" value="SEPTUM SITE-DETERMINING PROTEIN MINC"/>
    <property type="match status" value="1"/>
</dbReference>
<dbReference type="RefSeq" id="WP_230868898.1">
    <property type="nucleotide sequence ID" value="NZ_CP046640.1"/>
</dbReference>
<dbReference type="Gene3D" id="2.160.20.70">
    <property type="match status" value="1"/>
</dbReference>
<dbReference type="PANTHER" id="PTHR34108">
    <property type="entry name" value="SEPTUM SITE-DETERMINING PROTEIN MINC"/>
    <property type="match status" value="1"/>
</dbReference>
<accession>A0A8A7K7U4</accession>
<dbReference type="KEGG" id="ifn:GM661_04325"/>
<dbReference type="GO" id="GO:0051302">
    <property type="term" value="P:regulation of cell division"/>
    <property type="evidence" value="ECO:0007669"/>
    <property type="project" value="InterPro"/>
</dbReference>
<evidence type="ECO:0000259" key="9">
    <source>
        <dbReference type="Pfam" id="PF05209"/>
    </source>
</evidence>
<protein>
    <recommendedName>
        <fullName evidence="7">Probable septum site-determining protein MinC</fullName>
    </recommendedName>
</protein>
<keyword evidence="11" id="KW-1185">Reference proteome</keyword>
<evidence type="ECO:0000256" key="1">
    <source>
        <dbReference type="ARBA" id="ARBA00006291"/>
    </source>
</evidence>
<dbReference type="NCBIfam" id="TIGR01222">
    <property type="entry name" value="minC"/>
    <property type="match status" value="1"/>
</dbReference>
<evidence type="ECO:0000313" key="10">
    <source>
        <dbReference type="EMBL" id="QTL97260.1"/>
    </source>
</evidence>
<dbReference type="InterPro" id="IPR013033">
    <property type="entry name" value="MinC"/>
</dbReference>
<dbReference type="GO" id="GO:0000902">
    <property type="term" value="P:cell morphogenesis"/>
    <property type="evidence" value="ECO:0007669"/>
    <property type="project" value="InterPro"/>
</dbReference>
<dbReference type="Gene3D" id="3.30.160.540">
    <property type="match status" value="1"/>
</dbReference>
<proteinExistence type="inferred from homology"/>
<feature type="domain" description="Septum formation inhibitor MinC C-terminal" evidence="8">
    <location>
        <begin position="96"/>
        <end position="195"/>
    </location>
</feature>